<organism evidence="5 6">
    <name type="scientific">Paenibacillus chartarius</name>
    <dbReference type="NCBI Taxonomy" id="747481"/>
    <lineage>
        <taxon>Bacteria</taxon>
        <taxon>Bacillati</taxon>
        <taxon>Bacillota</taxon>
        <taxon>Bacilli</taxon>
        <taxon>Bacillales</taxon>
        <taxon>Paenibacillaceae</taxon>
        <taxon>Paenibacillus</taxon>
    </lineage>
</organism>
<name>A0ABV6DE39_9BACL</name>
<evidence type="ECO:0000313" key="5">
    <source>
        <dbReference type="EMBL" id="MFC0210909.1"/>
    </source>
</evidence>
<dbReference type="Proteomes" id="UP001589776">
    <property type="component" value="Unassembled WGS sequence"/>
</dbReference>
<dbReference type="PANTHER" id="PTHR33705:SF2">
    <property type="entry name" value="PHOSPHOCARRIER PROTEIN NPR"/>
    <property type="match status" value="1"/>
</dbReference>
<evidence type="ECO:0000256" key="1">
    <source>
        <dbReference type="ARBA" id="ARBA00004496"/>
    </source>
</evidence>
<dbReference type="PANTHER" id="PTHR33705">
    <property type="entry name" value="PHOSPHOCARRIER PROTEIN HPR"/>
    <property type="match status" value="1"/>
</dbReference>
<dbReference type="InterPro" id="IPR035895">
    <property type="entry name" value="HPr-like_sf"/>
</dbReference>
<evidence type="ECO:0000256" key="3">
    <source>
        <dbReference type="ARBA" id="ARBA00022683"/>
    </source>
</evidence>
<protein>
    <submittedName>
        <fullName evidence="5">HPr family phosphocarrier protein</fullName>
    </submittedName>
</protein>
<gene>
    <name evidence="5" type="ORF">ACFFK0_00340</name>
</gene>
<dbReference type="SUPFAM" id="SSF55594">
    <property type="entry name" value="HPr-like"/>
    <property type="match status" value="1"/>
</dbReference>
<evidence type="ECO:0000259" key="4">
    <source>
        <dbReference type="PROSITE" id="PS51350"/>
    </source>
</evidence>
<sequence>MRVYDVVIAADFQPVDLQAISRTASRFISDIIIEYNVDEANRVSVDVKSLLGMMTLAIHKGTRITIKTKGKDEKEAIDYLTDLIERYK</sequence>
<reference evidence="5 6" key="1">
    <citation type="submission" date="2024-09" db="EMBL/GenBank/DDBJ databases">
        <authorList>
            <person name="Sun Q."/>
            <person name="Mori K."/>
        </authorList>
    </citation>
    <scope>NUCLEOTIDE SEQUENCE [LARGE SCALE GENOMIC DNA]</scope>
    <source>
        <strain evidence="5 6">CCM 7759</strain>
    </source>
</reference>
<dbReference type="Gene3D" id="3.30.1340.10">
    <property type="entry name" value="HPr-like"/>
    <property type="match status" value="1"/>
</dbReference>
<keyword evidence="3" id="KW-0598">Phosphotransferase system</keyword>
<accession>A0ABV6DE39</accession>
<dbReference type="NCBIfam" id="TIGR01003">
    <property type="entry name" value="PTS_HPr_family"/>
    <property type="match status" value="1"/>
</dbReference>
<keyword evidence="6" id="KW-1185">Reference proteome</keyword>
<evidence type="ECO:0000256" key="2">
    <source>
        <dbReference type="ARBA" id="ARBA00022490"/>
    </source>
</evidence>
<dbReference type="InterPro" id="IPR050399">
    <property type="entry name" value="HPr"/>
</dbReference>
<dbReference type="PROSITE" id="PS51350">
    <property type="entry name" value="PTS_HPR_DOM"/>
    <property type="match status" value="1"/>
</dbReference>
<dbReference type="Pfam" id="PF00381">
    <property type="entry name" value="PTS-HPr"/>
    <property type="match status" value="1"/>
</dbReference>
<comment type="subcellular location">
    <subcellularLocation>
        <location evidence="1">Cytoplasm</location>
    </subcellularLocation>
</comment>
<dbReference type="InterPro" id="IPR000032">
    <property type="entry name" value="HPr-like"/>
</dbReference>
<dbReference type="PRINTS" id="PR00107">
    <property type="entry name" value="PHOSPHOCPHPR"/>
</dbReference>
<comment type="caution">
    <text evidence="5">The sequence shown here is derived from an EMBL/GenBank/DDBJ whole genome shotgun (WGS) entry which is preliminary data.</text>
</comment>
<feature type="domain" description="HPr" evidence="4">
    <location>
        <begin position="1"/>
        <end position="88"/>
    </location>
</feature>
<keyword evidence="2" id="KW-0963">Cytoplasm</keyword>
<dbReference type="RefSeq" id="WP_377467481.1">
    <property type="nucleotide sequence ID" value="NZ_JBHLWN010000002.1"/>
</dbReference>
<evidence type="ECO:0000313" key="6">
    <source>
        <dbReference type="Proteomes" id="UP001589776"/>
    </source>
</evidence>
<dbReference type="EMBL" id="JBHLWN010000002">
    <property type="protein sequence ID" value="MFC0210909.1"/>
    <property type="molecule type" value="Genomic_DNA"/>
</dbReference>
<proteinExistence type="predicted"/>